<protein>
    <submittedName>
        <fullName evidence="1">Uncharacterized protein</fullName>
    </submittedName>
</protein>
<dbReference type="EMBL" id="BK032557">
    <property type="protein sequence ID" value="DAF47728.1"/>
    <property type="molecule type" value="Genomic_DNA"/>
</dbReference>
<proteinExistence type="predicted"/>
<organism evidence="1">
    <name type="scientific">Myoviridae sp. ctByu2</name>
    <dbReference type="NCBI Taxonomy" id="2827668"/>
    <lineage>
        <taxon>Viruses</taxon>
        <taxon>Duplodnaviria</taxon>
        <taxon>Heunggongvirae</taxon>
        <taxon>Uroviricota</taxon>
        <taxon>Caudoviricetes</taxon>
    </lineage>
</organism>
<reference evidence="1" key="1">
    <citation type="journal article" date="2021" name="Proc. Natl. Acad. Sci. U.S.A.">
        <title>A Catalog of Tens of Thousands of Viruses from Human Metagenomes Reveals Hidden Associations with Chronic Diseases.</title>
        <authorList>
            <person name="Tisza M.J."/>
            <person name="Buck C.B."/>
        </authorList>
    </citation>
    <scope>NUCLEOTIDE SEQUENCE</scope>
    <source>
        <strain evidence="1">CtByu2</strain>
    </source>
</reference>
<sequence length="68" mass="7963">MLKPFELKVFIYAEDEQEVKDAAKAVYDFIEENRQEGRVMTAKKLAEALSHWKDNFLVKTGIINFLNK</sequence>
<evidence type="ECO:0000313" key="1">
    <source>
        <dbReference type="EMBL" id="DAF47728.1"/>
    </source>
</evidence>
<accession>A0A8S5S9Z2</accession>
<name>A0A8S5S9Z2_9CAUD</name>